<dbReference type="AlphaFoldDB" id="A0A8J4UPZ9"/>
<dbReference type="Proteomes" id="UP000727407">
    <property type="component" value="Unassembled WGS sequence"/>
</dbReference>
<organism evidence="1 2">
    <name type="scientific">Clarias magur</name>
    <name type="common">Asian catfish</name>
    <name type="synonym">Macropteronotus magur</name>
    <dbReference type="NCBI Taxonomy" id="1594786"/>
    <lineage>
        <taxon>Eukaryota</taxon>
        <taxon>Metazoa</taxon>
        <taxon>Chordata</taxon>
        <taxon>Craniata</taxon>
        <taxon>Vertebrata</taxon>
        <taxon>Euteleostomi</taxon>
        <taxon>Actinopterygii</taxon>
        <taxon>Neopterygii</taxon>
        <taxon>Teleostei</taxon>
        <taxon>Ostariophysi</taxon>
        <taxon>Siluriformes</taxon>
        <taxon>Clariidae</taxon>
        <taxon>Clarias</taxon>
    </lineage>
</organism>
<feature type="non-terminal residue" evidence="1">
    <location>
        <position position="1"/>
    </location>
</feature>
<evidence type="ECO:0000313" key="2">
    <source>
        <dbReference type="Proteomes" id="UP000727407"/>
    </source>
</evidence>
<dbReference type="EMBL" id="QNUK01000067">
    <property type="protein sequence ID" value="KAF5903867.1"/>
    <property type="molecule type" value="Genomic_DNA"/>
</dbReference>
<gene>
    <name evidence="1" type="ORF">DAT39_006462</name>
</gene>
<proteinExistence type="predicted"/>
<comment type="caution">
    <text evidence="1">The sequence shown here is derived from an EMBL/GenBank/DDBJ whole genome shotgun (WGS) entry which is preliminary data.</text>
</comment>
<protein>
    <submittedName>
        <fullName evidence="1">Uncharacterized protein</fullName>
    </submittedName>
</protein>
<sequence length="59" mass="6321">PVKNKPVKAGNSHTKMRNTFKPPAAAKLSHWFALLYLSLLSSVLSAELTNSVLQASSGL</sequence>
<keyword evidence="2" id="KW-1185">Reference proteome</keyword>
<evidence type="ECO:0000313" key="1">
    <source>
        <dbReference type="EMBL" id="KAF5903867.1"/>
    </source>
</evidence>
<reference evidence="1" key="1">
    <citation type="submission" date="2020-07" db="EMBL/GenBank/DDBJ databases">
        <title>Clarias magur genome sequencing, assembly and annotation.</title>
        <authorList>
            <person name="Kushwaha B."/>
            <person name="Kumar R."/>
            <person name="Das P."/>
            <person name="Joshi C.G."/>
            <person name="Kumar D."/>
            <person name="Nagpure N.S."/>
            <person name="Pandey M."/>
            <person name="Agarwal S."/>
            <person name="Srivastava S."/>
            <person name="Singh M."/>
            <person name="Sahoo L."/>
            <person name="Jayasankar P."/>
            <person name="Meher P.K."/>
            <person name="Koringa P.G."/>
            <person name="Iquebal M.A."/>
            <person name="Das S.P."/>
            <person name="Bit A."/>
            <person name="Patnaik S."/>
            <person name="Patel N."/>
            <person name="Shah T.M."/>
            <person name="Hinsu A."/>
            <person name="Jena J.K."/>
        </authorList>
    </citation>
    <scope>NUCLEOTIDE SEQUENCE</scope>
    <source>
        <strain evidence="1">CIFAMagur01</strain>
        <tissue evidence="1">Testis</tissue>
    </source>
</reference>
<name>A0A8J4UPZ9_CLAMG</name>
<accession>A0A8J4UPZ9</accession>